<organism evidence="3 4">
    <name type="scientific">Sphingomonas mucosissima</name>
    <dbReference type="NCBI Taxonomy" id="370959"/>
    <lineage>
        <taxon>Bacteria</taxon>
        <taxon>Pseudomonadati</taxon>
        <taxon>Pseudomonadota</taxon>
        <taxon>Alphaproteobacteria</taxon>
        <taxon>Sphingomonadales</taxon>
        <taxon>Sphingomonadaceae</taxon>
        <taxon>Sphingomonas</taxon>
    </lineage>
</organism>
<evidence type="ECO:0000313" key="4">
    <source>
        <dbReference type="Proteomes" id="UP000197783"/>
    </source>
</evidence>
<accession>A0A245ZM11</accession>
<gene>
    <name evidence="3" type="ORF">SPMU_17690</name>
</gene>
<evidence type="ECO:0000259" key="2">
    <source>
        <dbReference type="Pfam" id="PF10988"/>
    </source>
</evidence>
<protein>
    <recommendedName>
        <fullName evidence="2">Putative auto-transporter adhesin head GIN domain-containing protein</fullName>
    </recommendedName>
</protein>
<dbReference type="AlphaFoldDB" id="A0A245ZM11"/>
<name>A0A245ZM11_9SPHN</name>
<keyword evidence="1" id="KW-0732">Signal</keyword>
<keyword evidence="4" id="KW-1185">Reference proteome</keyword>
<feature type="signal peptide" evidence="1">
    <location>
        <begin position="1"/>
        <end position="21"/>
    </location>
</feature>
<dbReference type="EMBL" id="NBBJ01000002">
    <property type="protein sequence ID" value="OWK30780.1"/>
    <property type="molecule type" value="Genomic_DNA"/>
</dbReference>
<comment type="caution">
    <text evidence="3">The sequence shown here is derived from an EMBL/GenBank/DDBJ whole genome shotgun (WGS) entry which is preliminary data.</text>
</comment>
<sequence length="240" mass="24021">MRLTGYLLTFAGALCATAAQADEITGERDGEALVYRVGGFDSVGLGIPASVDIRVGPDWSVRASGPANALAELRVERDGRSLQLRPRNGWRNTNASLARQVRVIITMPQLASASIGGSGRMAVDRVTGESLRASVGGSGSLALGTVAVDNLAVSIGGSGEVTAAGRAAQLTVKNSGSGRFAAPDLRASGATVSAAGSGQVRAVVDGPATVSLAGSGMVDLGRGAKCTVRRAGSGRVICGS</sequence>
<dbReference type="Pfam" id="PF10988">
    <property type="entry name" value="DUF2807"/>
    <property type="match status" value="1"/>
</dbReference>
<dbReference type="Gene3D" id="2.160.20.120">
    <property type="match status" value="1"/>
</dbReference>
<evidence type="ECO:0000256" key="1">
    <source>
        <dbReference type="SAM" id="SignalP"/>
    </source>
</evidence>
<dbReference type="RefSeq" id="WP_169715662.1">
    <property type="nucleotide sequence ID" value="NZ_NBBJ01000002.1"/>
</dbReference>
<dbReference type="InterPro" id="IPR021255">
    <property type="entry name" value="DUF2807"/>
</dbReference>
<reference evidence="3 4" key="1">
    <citation type="submission" date="2017-03" db="EMBL/GenBank/DDBJ databases">
        <title>Genome sequence of Sphingomonas mucosissima DSM 17494.</title>
        <authorList>
            <person name="Poehlein A."/>
            <person name="Wuebbeler J.H."/>
            <person name="Steinbuechel A."/>
            <person name="Daniel R."/>
        </authorList>
    </citation>
    <scope>NUCLEOTIDE SEQUENCE [LARGE SCALE GENOMIC DNA]</scope>
    <source>
        <strain evidence="3 4">DSM 17494</strain>
    </source>
</reference>
<dbReference type="Proteomes" id="UP000197783">
    <property type="component" value="Unassembled WGS sequence"/>
</dbReference>
<proteinExistence type="predicted"/>
<evidence type="ECO:0000313" key="3">
    <source>
        <dbReference type="EMBL" id="OWK30780.1"/>
    </source>
</evidence>
<feature type="chain" id="PRO_5012580107" description="Putative auto-transporter adhesin head GIN domain-containing protein" evidence="1">
    <location>
        <begin position="22"/>
        <end position="240"/>
    </location>
</feature>
<feature type="domain" description="Putative auto-transporter adhesin head GIN" evidence="2">
    <location>
        <begin position="40"/>
        <end position="219"/>
    </location>
</feature>